<evidence type="ECO:0008006" key="9">
    <source>
        <dbReference type="Google" id="ProtNLM"/>
    </source>
</evidence>
<comment type="caution">
    <text evidence="7">The sequence shown here is derived from an EMBL/GenBank/DDBJ whole genome shotgun (WGS) entry which is preliminary data.</text>
</comment>
<dbReference type="PANTHER" id="PTHR11040">
    <property type="entry name" value="ZINC/IRON TRANSPORTER"/>
    <property type="match status" value="1"/>
</dbReference>
<keyword evidence="3 6" id="KW-1133">Transmembrane helix</keyword>
<feature type="transmembrane region" description="Helical" evidence="6">
    <location>
        <begin position="329"/>
        <end position="350"/>
    </location>
</feature>
<feature type="transmembrane region" description="Helical" evidence="6">
    <location>
        <begin position="111"/>
        <end position="132"/>
    </location>
</feature>
<protein>
    <recommendedName>
        <fullName evidence="9">Metal transporter, ZIP family</fullName>
    </recommendedName>
</protein>
<dbReference type="EMBL" id="JZXN01000017">
    <property type="protein sequence ID" value="KKB26747.1"/>
    <property type="molecule type" value="Genomic_DNA"/>
</dbReference>
<dbReference type="GO" id="GO:0016020">
    <property type="term" value="C:membrane"/>
    <property type="evidence" value="ECO:0007669"/>
    <property type="project" value="UniProtKB-SubCell"/>
</dbReference>
<accession>A0A0F5H1K5</accession>
<dbReference type="STRING" id="29561.MM26B8_04450"/>
<evidence type="ECO:0000313" key="7">
    <source>
        <dbReference type="EMBL" id="KKB26747.1"/>
    </source>
</evidence>
<dbReference type="AlphaFoldDB" id="A0A0F5H1K5"/>
<dbReference type="InterPro" id="IPR036259">
    <property type="entry name" value="MFS_trans_sf"/>
</dbReference>
<feature type="transmembrane region" description="Helical" evidence="6">
    <location>
        <begin position="72"/>
        <end position="91"/>
    </location>
</feature>
<keyword evidence="4 6" id="KW-0472">Membrane</keyword>
<evidence type="ECO:0000256" key="2">
    <source>
        <dbReference type="ARBA" id="ARBA00022692"/>
    </source>
</evidence>
<feature type="transmembrane region" description="Helical" evidence="6">
    <location>
        <begin position="292"/>
        <end position="317"/>
    </location>
</feature>
<feature type="transmembrane region" description="Helical" evidence="6">
    <location>
        <begin position="37"/>
        <end position="60"/>
    </location>
</feature>
<dbReference type="SUPFAM" id="SSF103473">
    <property type="entry name" value="MFS general substrate transporter"/>
    <property type="match status" value="1"/>
</dbReference>
<comment type="subcellular location">
    <subcellularLocation>
        <location evidence="1">Membrane</location>
        <topology evidence="1">Multi-pass membrane protein</topology>
    </subcellularLocation>
</comment>
<evidence type="ECO:0000256" key="3">
    <source>
        <dbReference type="ARBA" id="ARBA00022989"/>
    </source>
</evidence>
<evidence type="ECO:0000256" key="4">
    <source>
        <dbReference type="ARBA" id="ARBA00023136"/>
    </source>
</evidence>
<dbReference type="PATRIC" id="fig|1264554.4.peg.162"/>
<sequence>MSNFKNAIFNLVERLKSAHGNLLDIWNAESETHLAQFYITLLGFIVFLIIPLLICLILPFVKKKQLSKKASVILYAFSTGFFIAMAVFGFLREALEVSTTKINVPSIAATYGWNILLVGGGVIVGIVLAFSLRQLVRYIYSLKSIKNDPKAVALIHFHTIEHSNDSQTHHNHDIAPSHSTENNHLETNQKTKASNKVVALLLLLTHRIPSGLFIGYSLNSFAGFSIGTSSTLGFAFLVSFILHIIPEILIFYFRQREMSYSPWKASLWSIASLLIFLPLLLIGMYFGSYINYYPQIMAFANALIGGVFIFTAIVEFLPEFYHSHHDKKIFSKVLLTFFLGFITCIIILSFHSHGG</sequence>
<dbReference type="PANTHER" id="PTHR11040:SF44">
    <property type="entry name" value="PROTEIN ZNTC-RELATED"/>
    <property type="match status" value="1"/>
</dbReference>
<name>A0A0F5H1K5_9BACT</name>
<keyword evidence="2 6" id="KW-0812">Transmembrane</keyword>
<dbReference type="Proteomes" id="UP000033750">
    <property type="component" value="Unassembled WGS sequence"/>
</dbReference>
<dbReference type="RefSeq" id="WP_052717039.1">
    <property type="nucleotide sequence ID" value="NZ_JZXN01000017.1"/>
</dbReference>
<proteinExistence type="predicted"/>
<feature type="region of interest" description="Disordered" evidence="5">
    <location>
        <begin position="164"/>
        <end position="189"/>
    </location>
</feature>
<feature type="transmembrane region" description="Helical" evidence="6">
    <location>
        <begin position="197"/>
        <end position="218"/>
    </location>
</feature>
<dbReference type="InterPro" id="IPR003689">
    <property type="entry name" value="ZIP"/>
</dbReference>
<dbReference type="GO" id="GO:0005385">
    <property type="term" value="F:zinc ion transmembrane transporter activity"/>
    <property type="evidence" value="ECO:0007669"/>
    <property type="project" value="TreeGrafter"/>
</dbReference>
<evidence type="ECO:0000313" key="8">
    <source>
        <dbReference type="Proteomes" id="UP000033750"/>
    </source>
</evidence>
<evidence type="ECO:0000256" key="5">
    <source>
        <dbReference type="SAM" id="MobiDB-lite"/>
    </source>
</evidence>
<keyword evidence="8" id="KW-1185">Reference proteome</keyword>
<feature type="transmembrane region" description="Helical" evidence="6">
    <location>
        <begin position="265"/>
        <end position="286"/>
    </location>
</feature>
<dbReference type="OrthoDB" id="400752at2"/>
<organism evidence="7 8">
    <name type="scientific">Mycoplasmopsis meleagridis ATCC 25294</name>
    <dbReference type="NCBI Taxonomy" id="1264554"/>
    <lineage>
        <taxon>Bacteria</taxon>
        <taxon>Bacillati</taxon>
        <taxon>Mycoplasmatota</taxon>
        <taxon>Mycoplasmoidales</taxon>
        <taxon>Metamycoplasmataceae</taxon>
        <taxon>Mycoplasmopsis</taxon>
    </lineage>
</organism>
<gene>
    <name evidence="7" type="ORF">MMELEA_01300</name>
</gene>
<evidence type="ECO:0000256" key="1">
    <source>
        <dbReference type="ARBA" id="ARBA00004141"/>
    </source>
</evidence>
<evidence type="ECO:0000256" key="6">
    <source>
        <dbReference type="SAM" id="Phobius"/>
    </source>
</evidence>
<feature type="transmembrane region" description="Helical" evidence="6">
    <location>
        <begin position="230"/>
        <end position="253"/>
    </location>
</feature>
<dbReference type="Pfam" id="PF02535">
    <property type="entry name" value="Zip"/>
    <property type="match status" value="1"/>
</dbReference>
<reference evidence="7 8" key="1">
    <citation type="submission" date="2015-03" db="EMBL/GenBank/DDBJ databases">
        <title>Genome sequence of Mycoplasma meleagridis strain ATCC 25294.</title>
        <authorList>
            <person name="Yacoub E."/>
            <person name="Blanchard A."/>
            <person name="Sirand-Pugnet P."/>
            <person name="Mardassi B.B.A."/>
        </authorList>
    </citation>
    <scope>NUCLEOTIDE SEQUENCE [LARGE SCALE GENOMIC DNA]</scope>
    <source>
        <strain evidence="7 8">ATCC 25294</strain>
    </source>
</reference>